<dbReference type="GO" id="GO:0000309">
    <property type="term" value="F:nicotinamide-nucleotide adenylyltransferase activity"/>
    <property type="evidence" value="ECO:0007669"/>
    <property type="project" value="UniProtKB-EC"/>
</dbReference>
<comment type="catalytic activity">
    <reaction evidence="7">
        <text>beta-nicotinamide D-ribonucleotide + ATP + H(+) = diphosphate + NAD(+)</text>
        <dbReference type="Rhea" id="RHEA:21360"/>
        <dbReference type="ChEBI" id="CHEBI:14649"/>
        <dbReference type="ChEBI" id="CHEBI:15378"/>
        <dbReference type="ChEBI" id="CHEBI:30616"/>
        <dbReference type="ChEBI" id="CHEBI:33019"/>
        <dbReference type="ChEBI" id="CHEBI:57540"/>
        <dbReference type="EC" id="2.7.7.1"/>
    </reaction>
</comment>
<feature type="non-terminal residue" evidence="8">
    <location>
        <position position="1"/>
    </location>
</feature>
<gene>
    <name evidence="8" type="ORF">CTOB1V02_LOCUS15254</name>
</gene>
<dbReference type="InterPro" id="IPR004821">
    <property type="entry name" value="Cyt_trans-like"/>
</dbReference>
<dbReference type="UniPathway" id="UPA00253">
    <property type="reaction ID" value="UER00600"/>
</dbReference>
<dbReference type="SUPFAM" id="SSF52374">
    <property type="entry name" value="Nucleotidylyl transferase"/>
    <property type="match status" value="1"/>
</dbReference>
<dbReference type="HAMAP" id="MF_00244">
    <property type="entry name" value="NaMN_adenylyltr"/>
    <property type="match status" value="1"/>
</dbReference>
<dbReference type="GO" id="GO:0000160">
    <property type="term" value="P:phosphorelay signal transduction system"/>
    <property type="evidence" value="ECO:0007669"/>
    <property type="project" value="InterPro"/>
</dbReference>
<evidence type="ECO:0000256" key="5">
    <source>
        <dbReference type="ARBA" id="ARBA00022840"/>
    </source>
</evidence>
<organism evidence="8">
    <name type="scientific">Cyprideis torosa</name>
    <dbReference type="NCBI Taxonomy" id="163714"/>
    <lineage>
        <taxon>Eukaryota</taxon>
        <taxon>Metazoa</taxon>
        <taxon>Ecdysozoa</taxon>
        <taxon>Arthropoda</taxon>
        <taxon>Crustacea</taxon>
        <taxon>Oligostraca</taxon>
        <taxon>Ostracoda</taxon>
        <taxon>Podocopa</taxon>
        <taxon>Podocopida</taxon>
        <taxon>Cytherocopina</taxon>
        <taxon>Cytheroidea</taxon>
        <taxon>Cytherideidae</taxon>
        <taxon>Cyprideis</taxon>
    </lineage>
</organism>
<evidence type="ECO:0000313" key="8">
    <source>
        <dbReference type="EMBL" id="CAD7237439.1"/>
    </source>
</evidence>
<protein>
    <recommendedName>
        <fullName evidence="7">Nicotinamide-nucleotide adenylyltransferase</fullName>
        <ecNumber evidence="7">2.7.7.1</ecNumber>
        <ecNumber evidence="7">2.7.7.18</ecNumber>
    </recommendedName>
</protein>
<keyword evidence="6 7" id="KW-0520">NAD</keyword>
<evidence type="ECO:0000256" key="3">
    <source>
        <dbReference type="ARBA" id="ARBA00022695"/>
    </source>
</evidence>
<evidence type="ECO:0000256" key="6">
    <source>
        <dbReference type="ARBA" id="ARBA00023027"/>
    </source>
</evidence>
<dbReference type="GO" id="GO:0004515">
    <property type="term" value="F:nicotinate-nucleotide adenylyltransferase activity"/>
    <property type="evidence" value="ECO:0007669"/>
    <property type="project" value="UniProtKB-EC"/>
</dbReference>
<dbReference type="Pfam" id="PF01467">
    <property type="entry name" value="CTP_transf_like"/>
    <property type="match status" value="1"/>
</dbReference>
<evidence type="ECO:0000256" key="1">
    <source>
        <dbReference type="ARBA" id="ARBA00022642"/>
    </source>
</evidence>
<evidence type="ECO:0000256" key="4">
    <source>
        <dbReference type="ARBA" id="ARBA00022741"/>
    </source>
</evidence>
<dbReference type="PANTHER" id="PTHR39321:SF3">
    <property type="entry name" value="PHOSPHOPANTETHEINE ADENYLYLTRANSFERASE"/>
    <property type="match status" value="1"/>
</dbReference>
<dbReference type="NCBIfam" id="NF000845">
    <property type="entry name" value="PRK00071.2-4"/>
    <property type="match status" value="1"/>
</dbReference>
<dbReference type="GO" id="GO:0009435">
    <property type="term" value="P:NAD+ biosynthetic process"/>
    <property type="evidence" value="ECO:0007669"/>
    <property type="project" value="UniProtKB-UniPathway"/>
</dbReference>
<feature type="non-terminal residue" evidence="8">
    <location>
        <position position="306"/>
    </location>
</feature>
<dbReference type="GO" id="GO:0005524">
    <property type="term" value="F:ATP binding"/>
    <property type="evidence" value="ECO:0007669"/>
    <property type="project" value="UniProtKB-KW"/>
</dbReference>
<keyword evidence="2 7" id="KW-0808">Transferase</keyword>
<sequence length="306" mass="34420">EEALELVSGRVDIDIVLSDILLSGSQTGLQLAKKLYETRPELPVAFMSGWSRREALIDDRPGLSILPKPFTMDQLANHLQRILDRQAALLQSPQCQGRRVVLDRFDLPVARRGMRVGLLGGSFDPPHQGHVHITREALKRFDLDRVWWLVSPGNPLKSDGPAPLENRLAAARAIMQHPRVRVTGIEARLGTRYTAETIACLFRLYPGVRFVWLMGADNLAAFHRWDNWERILRNVPVGVLARPGARISARTSRAARAFESFRLASRDANRLGRQDPPAWCFLNVPMDSSSSTKIRARGDWVNQGSR</sequence>
<dbReference type="PROSITE" id="PS50110">
    <property type="entry name" value="RESPONSE_REGULATORY"/>
    <property type="match status" value="1"/>
</dbReference>
<reference evidence="8" key="1">
    <citation type="submission" date="2020-11" db="EMBL/GenBank/DDBJ databases">
        <authorList>
            <person name="Tran Van P."/>
        </authorList>
    </citation>
    <scope>NUCLEOTIDE SEQUENCE</scope>
</reference>
<dbReference type="Gene3D" id="3.40.50.2300">
    <property type="match status" value="1"/>
</dbReference>
<dbReference type="NCBIfam" id="NF000843">
    <property type="entry name" value="PRK00071.2-2"/>
    <property type="match status" value="1"/>
</dbReference>
<dbReference type="InterPro" id="IPR011006">
    <property type="entry name" value="CheY-like_superfamily"/>
</dbReference>
<dbReference type="PANTHER" id="PTHR39321">
    <property type="entry name" value="NICOTINATE-NUCLEOTIDE ADENYLYLTRANSFERASE-RELATED"/>
    <property type="match status" value="1"/>
</dbReference>
<dbReference type="NCBIfam" id="TIGR00125">
    <property type="entry name" value="cyt_tran_rel"/>
    <property type="match status" value="1"/>
</dbReference>
<dbReference type="Gene3D" id="3.40.50.620">
    <property type="entry name" value="HUPs"/>
    <property type="match status" value="1"/>
</dbReference>
<dbReference type="OrthoDB" id="422187at2759"/>
<dbReference type="EC" id="2.7.7.18" evidence="7"/>
<keyword evidence="5 7" id="KW-0067">ATP-binding</keyword>
<name>A0A7R8WSQ4_9CRUS</name>
<dbReference type="CDD" id="cd02165">
    <property type="entry name" value="NMNAT"/>
    <property type="match status" value="1"/>
</dbReference>
<dbReference type="InterPro" id="IPR005248">
    <property type="entry name" value="NadD/NMNAT"/>
</dbReference>
<dbReference type="InterPro" id="IPR014729">
    <property type="entry name" value="Rossmann-like_a/b/a_fold"/>
</dbReference>
<accession>A0A7R8WSQ4</accession>
<evidence type="ECO:0000256" key="7">
    <source>
        <dbReference type="RuleBase" id="RU362021"/>
    </source>
</evidence>
<dbReference type="EMBL" id="OB688145">
    <property type="protein sequence ID" value="CAD7237439.1"/>
    <property type="molecule type" value="Genomic_DNA"/>
</dbReference>
<keyword evidence="3 7" id="KW-0548">Nucleotidyltransferase</keyword>
<evidence type="ECO:0000256" key="2">
    <source>
        <dbReference type="ARBA" id="ARBA00022679"/>
    </source>
</evidence>
<proteinExistence type="inferred from homology"/>
<dbReference type="NCBIfam" id="TIGR00482">
    <property type="entry name" value="nicotinate (nicotinamide) nucleotide adenylyltransferase"/>
    <property type="match status" value="1"/>
</dbReference>
<dbReference type="InterPro" id="IPR001789">
    <property type="entry name" value="Sig_transdc_resp-reg_receiver"/>
</dbReference>
<comment type="catalytic activity">
    <reaction evidence="7">
        <text>nicotinate beta-D-ribonucleotide + ATP + H(+) = deamido-NAD(+) + diphosphate</text>
        <dbReference type="Rhea" id="RHEA:22860"/>
        <dbReference type="ChEBI" id="CHEBI:15378"/>
        <dbReference type="ChEBI" id="CHEBI:30616"/>
        <dbReference type="ChEBI" id="CHEBI:33019"/>
        <dbReference type="ChEBI" id="CHEBI:57502"/>
        <dbReference type="ChEBI" id="CHEBI:58437"/>
        <dbReference type="EC" id="2.7.7.18"/>
    </reaction>
</comment>
<dbReference type="SUPFAM" id="SSF52172">
    <property type="entry name" value="CheY-like"/>
    <property type="match status" value="1"/>
</dbReference>
<comment type="pathway">
    <text evidence="7">Cofactor biosynthesis; NAD(+) biosynthesis; NAD(+) from nicotinamide D-ribonucleotide: step 1/1.</text>
</comment>
<comment type="similarity">
    <text evidence="7">Belongs to the eukaryotic NMN adenylyltransferase family.</text>
</comment>
<keyword evidence="1 7" id="KW-0662">Pyridine nucleotide biosynthesis</keyword>
<dbReference type="EC" id="2.7.7.1" evidence="7"/>
<dbReference type="AlphaFoldDB" id="A0A7R8WSQ4"/>
<keyword evidence="4 7" id="KW-0547">Nucleotide-binding</keyword>